<keyword evidence="1" id="KW-1188">Viral release from host cell</keyword>
<keyword evidence="3" id="KW-0231">Viral genome packaging</keyword>
<keyword evidence="2" id="KW-1160">Virus entry into host cell</keyword>
<evidence type="ECO:0000256" key="1">
    <source>
        <dbReference type="ARBA" id="ARBA00022950"/>
    </source>
</evidence>
<evidence type="ECO:0000256" key="3">
    <source>
        <dbReference type="ARBA" id="ARBA00023219"/>
    </source>
</evidence>
<evidence type="ECO:0000256" key="2">
    <source>
        <dbReference type="ARBA" id="ARBA00023009"/>
    </source>
</evidence>
<proteinExistence type="predicted"/>
<name>A0A6B9LBQ8_9CAUD</name>
<organism evidence="4 5">
    <name type="scientific">Flavobacterium phage vB_FspS_lillamy9-4</name>
    <dbReference type="NCBI Taxonomy" id="2686254"/>
    <lineage>
        <taxon>Viruses</taxon>
        <taxon>Duplodnaviria</taxon>
        <taxon>Heunggongvirae</taxon>
        <taxon>Uroviricota</taxon>
        <taxon>Caudoviricetes</taxon>
        <taxon>Lillamyvirus</taxon>
        <taxon>Lillamyvirus lillamy</taxon>
    </lineage>
</organism>
<accession>A0A6B9LBQ8</accession>
<dbReference type="Proteomes" id="UP000464861">
    <property type="component" value="Segment"/>
</dbReference>
<reference evidence="4 5" key="1">
    <citation type="journal article" date="2020" name="Viruses">
        <title>Diversity and Host Interactions Among Virulent and Temperate Baltic Sea Flavobacterium Phages.</title>
        <authorList>
            <person name="Nilsson E."/>
            <person name="Bayfield O.W."/>
            <person name="Lundin D."/>
            <person name="Antson A.A."/>
            <person name="Holmfeldt K."/>
        </authorList>
    </citation>
    <scope>NUCLEOTIDE SEQUENCE [LARGE SCALE GENOMIC DNA]</scope>
</reference>
<keyword evidence="2" id="KW-1171">Viral genome ejection through host cell envelope</keyword>
<dbReference type="EMBL" id="MN812215">
    <property type="protein sequence ID" value="QHB39300.1"/>
    <property type="molecule type" value="Genomic_DNA"/>
</dbReference>
<sequence>MVEKTFSLFGRQIFSKIERSRDGSVWTTLLSGDDFINNSNYLHTSLENPVLNAIVSLRAKMYSQMQISHIDASGKEVKNSEVLKLLKQPNYFQSQEDFLFQQMWFLSVAGNNYIYQIKPFTSELPKNLYNLIPSEIDFNKVNKTDKFIFTKSEIKSFSEKKIKYTLDGKVYDIKISEIIPLYDLANALTTDSWLVAPSRVKAIEKVLQNIDVNLRSKHKNLQMSSKYVGINKSTGMEAQIQSADRKEIESILNKKDVLTTNASVEYKHLVSDMKKLFLDEQFSDDANKCLLAFEMNKNVLNYFAKDSTFENQNQGVINWIQNSIQGSADNTMNSLSSSFGLLDKNEKLVASFDHLPIMQSLINDKIKSFTEFQNALKVSLENGTLEQPEAKKMSDNFIKTLGL</sequence>
<keyword evidence="1" id="KW-0118">Viral capsid assembly</keyword>
<evidence type="ECO:0000313" key="5">
    <source>
        <dbReference type="Proteomes" id="UP000464861"/>
    </source>
</evidence>
<keyword evidence="2" id="KW-1162">Viral penetration into host cytoplasm</keyword>
<dbReference type="InterPro" id="IPR006944">
    <property type="entry name" value="Phage/GTA_portal"/>
</dbReference>
<gene>
    <name evidence="4" type="ORF">lillamy94_gp053</name>
</gene>
<dbReference type="Pfam" id="PF04860">
    <property type="entry name" value="Phage_portal"/>
    <property type="match status" value="1"/>
</dbReference>
<protein>
    <submittedName>
        <fullName evidence="4">Portal protein</fullName>
    </submittedName>
</protein>
<evidence type="ECO:0000313" key="4">
    <source>
        <dbReference type="EMBL" id="QHB39300.1"/>
    </source>
</evidence>